<reference evidence="5 6" key="1">
    <citation type="submission" date="2024-10" db="EMBL/GenBank/DDBJ databases">
        <title>The Natural Products Discovery Center: Release of the First 8490 Sequenced Strains for Exploring Actinobacteria Biosynthetic Diversity.</title>
        <authorList>
            <person name="Kalkreuter E."/>
            <person name="Kautsar S.A."/>
            <person name="Yang D."/>
            <person name="Bader C.D."/>
            <person name="Teijaro C.N."/>
            <person name="Fluegel L."/>
            <person name="Davis C.M."/>
            <person name="Simpson J.R."/>
            <person name="Lauterbach L."/>
            <person name="Steele A.D."/>
            <person name="Gui C."/>
            <person name="Meng S."/>
            <person name="Li G."/>
            <person name="Viehrig K."/>
            <person name="Ye F."/>
            <person name="Su P."/>
            <person name="Kiefer A.F."/>
            <person name="Nichols A."/>
            <person name="Cepeda A.J."/>
            <person name="Yan W."/>
            <person name="Fan B."/>
            <person name="Jiang Y."/>
            <person name="Adhikari A."/>
            <person name="Zheng C.-J."/>
            <person name="Schuster L."/>
            <person name="Cowan T.M."/>
            <person name="Smanski M.J."/>
            <person name="Chevrette M.G."/>
            <person name="De Carvalho L.P.S."/>
            <person name="Shen B."/>
        </authorList>
    </citation>
    <scope>NUCLEOTIDE SEQUENCE [LARGE SCALE GENOMIC DNA]</scope>
    <source>
        <strain evidence="5 6">NPDC018013</strain>
    </source>
</reference>
<dbReference type="SUPFAM" id="SSF56801">
    <property type="entry name" value="Acetyl-CoA synthetase-like"/>
    <property type="match status" value="1"/>
</dbReference>
<evidence type="ECO:0000256" key="3">
    <source>
        <dbReference type="ARBA" id="ARBA00022553"/>
    </source>
</evidence>
<dbReference type="InterPro" id="IPR041464">
    <property type="entry name" value="TubC_N"/>
</dbReference>
<name>A0ABW7R766_9ACTN</name>
<dbReference type="Gene3D" id="2.30.38.10">
    <property type="entry name" value="Luciferase, Domain 3"/>
    <property type="match status" value="1"/>
</dbReference>
<dbReference type="NCBIfam" id="TIGR01733">
    <property type="entry name" value="AA-adenyl-dom"/>
    <property type="match status" value="1"/>
</dbReference>
<feature type="domain" description="Carrier" evidence="4">
    <location>
        <begin position="1032"/>
        <end position="1107"/>
    </location>
</feature>
<dbReference type="InterPro" id="IPR001242">
    <property type="entry name" value="Condensation_dom"/>
</dbReference>
<organism evidence="5 6">
    <name type="scientific">Streptomyces celluloflavus</name>
    <dbReference type="NCBI Taxonomy" id="58344"/>
    <lineage>
        <taxon>Bacteria</taxon>
        <taxon>Bacillati</taxon>
        <taxon>Actinomycetota</taxon>
        <taxon>Actinomycetes</taxon>
        <taxon>Kitasatosporales</taxon>
        <taxon>Streptomycetaceae</taxon>
        <taxon>Streptomyces</taxon>
    </lineage>
</organism>
<keyword evidence="2" id="KW-0596">Phosphopantetheine</keyword>
<dbReference type="SUPFAM" id="SSF53474">
    <property type="entry name" value="alpha/beta-Hydrolases"/>
    <property type="match status" value="1"/>
</dbReference>
<keyword evidence="3" id="KW-0597">Phosphoprotein</keyword>
<dbReference type="Gene3D" id="3.40.50.980">
    <property type="match status" value="2"/>
</dbReference>
<evidence type="ECO:0000313" key="5">
    <source>
        <dbReference type="EMBL" id="MFH8583881.1"/>
    </source>
</evidence>
<gene>
    <name evidence="5" type="ORF">ACH4GP_05700</name>
</gene>
<keyword evidence="6" id="KW-1185">Reference proteome</keyword>
<dbReference type="InterPro" id="IPR006162">
    <property type="entry name" value="Ppantetheine_attach_site"/>
</dbReference>
<dbReference type="Gene3D" id="1.10.10.1830">
    <property type="entry name" value="Non-ribosomal peptide synthase, adenylation domain"/>
    <property type="match status" value="1"/>
</dbReference>
<dbReference type="PANTHER" id="PTHR45527">
    <property type="entry name" value="NONRIBOSOMAL PEPTIDE SYNTHETASE"/>
    <property type="match status" value="1"/>
</dbReference>
<dbReference type="InterPro" id="IPR036736">
    <property type="entry name" value="ACP-like_sf"/>
</dbReference>
<dbReference type="InterPro" id="IPR020845">
    <property type="entry name" value="AMP-binding_CS"/>
</dbReference>
<dbReference type="InterPro" id="IPR044894">
    <property type="entry name" value="TubC_N_sf"/>
</dbReference>
<dbReference type="CDD" id="cd05930">
    <property type="entry name" value="A_NRPS"/>
    <property type="match status" value="1"/>
</dbReference>
<dbReference type="Pfam" id="PF18563">
    <property type="entry name" value="TubC_N"/>
    <property type="match status" value="1"/>
</dbReference>
<proteinExistence type="predicted"/>
<dbReference type="PROSITE" id="PS50075">
    <property type="entry name" value="CARRIER"/>
    <property type="match status" value="1"/>
</dbReference>
<dbReference type="PROSITE" id="PS00455">
    <property type="entry name" value="AMP_BINDING"/>
    <property type="match status" value="1"/>
</dbReference>
<dbReference type="SUPFAM" id="SSF47336">
    <property type="entry name" value="ACP-like"/>
    <property type="match status" value="1"/>
</dbReference>
<dbReference type="EMBL" id="JBIRGH010000002">
    <property type="protein sequence ID" value="MFH8583881.1"/>
    <property type="molecule type" value="Genomic_DNA"/>
</dbReference>
<comment type="caution">
    <text evidence="5">The sequence shown here is derived from an EMBL/GenBank/DDBJ whole genome shotgun (WGS) entry which is preliminary data.</text>
</comment>
<dbReference type="SMART" id="SM00823">
    <property type="entry name" value="PKS_PP"/>
    <property type="match status" value="1"/>
</dbReference>
<protein>
    <submittedName>
        <fullName evidence="5">Amino acid adenylation domain-containing protein</fullName>
    </submittedName>
</protein>
<dbReference type="InterPro" id="IPR025110">
    <property type="entry name" value="AMP-bd_C"/>
</dbReference>
<dbReference type="InterPro" id="IPR020802">
    <property type="entry name" value="TesA-like"/>
</dbReference>
<dbReference type="Pfam" id="PF00975">
    <property type="entry name" value="Thioesterase"/>
    <property type="match status" value="1"/>
</dbReference>
<dbReference type="RefSeq" id="WP_397671444.1">
    <property type="nucleotide sequence ID" value="NZ_JBIRGH010000002.1"/>
</dbReference>
<dbReference type="SMART" id="SM00824">
    <property type="entry name" value="PKS_TE"/>
    <property type="match status" value="1"/>
</dbReference>
<dbReference type="SUPFAM" id="SSF52777">
    <property type="entry name" value="CoA-dependent acyltransferases"/>
    <property type="match status" value="2"/>
</dbReference>
<dbReference type="InterPro" id="IPR023213">
    <property type="entry name" value="CAT-like_dom_sf"/>
</dbReference>
<dbReference type="Pfam" id="PF00550">
    <property type="entry name" value="PP-binding"/>
    <property type="match status" value="1"/>
</dbReference>
<dbReference type="PANTHER" id="PTHR45527:SF1">
    <property type="entry name" value="FATTY ACID SYNTHASE"/>
    <property type="match status" value="1"/>
</dbReference>
<dbReference type="Proteomes" id="UP001610990">
    <property type="component" value="Unassembled WGS sequence"/>
</dbReference>
<evidence type="ECO:0000259" key="4">
    <source>
        <dbReference type="PROSITE" id="PS50075"/>
    </source>
</evidence>
<dbReference type="InterPro" id="IPR000873">
    <property type="entry name" value="AMP-dep_synth/lig_dom"/>
</dbReference>
<dbReference type="Pfam" id="PF00501">
    <property type="entry name" value="AMP-binding"/>
    <property type="match status" value="1"/>
</dbReference>
<dbReference type="Pfam" id="PF13193">
    <property type="entry name" value="AMP-binding_C"/>
    <property type="match status" value="1"/>
</dbReference>
<dbReference type="Pfam" id="PF00668">
    <property type="entry name" value="Condensation"/>
    <property type="match status" value="1"/>
</dbReference>
<evidence type="ECO:0000256" key="2">
    <source>
        <dbReference type="ARBA" id="ARBA00022450"/>
    </source>
</evidence>
<dbReference type="InterPro" id="IPR010071">
    <property type="entry name" value="AA_adenyl_dom"/>
</dbReference>
<evidence type="ECO:0000313" key="6">
    <source>
        <dbReference type="Proteomes" id="UP001610990"/>
    </source>
</evidence>
<dbReference type="InterPro" id="IPR020806">
    <property type="entry name" value="PKS_PP-bd"/>
</dbReference>
<comment type="cofactor">
    <cofactor evidence="1">
        <name>pantetheine 4'-phosphate</name>
        <dbReference type="ChEBI" id="CHEBI:47942"/>
    </cofactor>
</comment>
<dbReference type="InterPro" id="IPR009081">
    <property type="entry name" value="PP-bd_ACP"/>
</dbReference>
<dbReference type="PROSITE" id="PS00012">
    <property type="entry name" value="PHOSPHOPANTETHEINE"/>
    <property type="match status" value="1"/>
</dbReference>
<evidence type="ECO:0000256" key="1">
    <source>
        <dbReference type="ARBA" id="ARBA00001957"/>
    </source>
</evidence>
<sequence>MNAYALLDLFNRHAITLVVDGDTLRCKAPRGFLTPELLAALKRHKRQLIAILTGQDGDADGTLVRRPDPAAALPLSFAQRQLWVLDQLAPGNPFYNNPAAIDIKGALDVAALTRGLTELTRRHEALRTVFGSVDGEPWQRVRPAGPVALPVTDLGALPAAERPARARRETEADARVPFDLSAGPLFRGRLLRLAADEHRLLLNVHHIVADGWSIGILVREIGALYGAYARELPSPLAEPSVQYPDYALWQRRQLDEEALARQLDHWTGRLAGAPTLLALPTDRPRPAVQRYRGQRHAVTVGAEVTRGLHTAGQAGRATLFMTLMATLSVLLWRYSGQDDICVGTPFANRGHREAEDLIGHFVNTLVIRQHLDPEQSFEALLTQVRDHVLDAYAHPDLPFDQLVEALRPERHTSHSPLFQVMLVLQNMPRGRLELPGLTMQPLPTHAGAAKFDLAVEVSEDADGLELSFEYNTDLFDAATVARMAGHYVRLLEQVAAGPARPVGALRLLGPAERQRQLHDWNATGRDGTAPAGLAERFAAQVRAHPDQLALVCGDDRLDYATLDRRANRLAQALVARGVRRDQVVGLHAGRSAELVVGILGILKAGAAYLPLDPALPAERLAGMVADAGPALVLSEAAAPPPGRHSLVAVEAEGRCDDAPAIACHPAGLAYVIYTSGSTGRPKGVAVTHGSVANLFDHWLTEFGAVPGEAAALWSSIGFDVSVQEILLPLTSGGVLHLVPEELRADPEALMDWLRTHRIAQAYLPPAFVKWIDEAPAARLAGLALRQLLVGVEPLPEEGLHRIRQLLPGLRVLNGYGPTETTVYSTGYPDPRPLARQCPIGRPLANTRLYLLDERLEPVPVGVAGEIYLGGAGLARGYLGRPGPTAERFLPDPFVDGARMYRTGDLARWLPDGDAEYLGRRDHQVKLRGFRIELGEIEAALLDEPGVREAAVLVDHDAAGEPRLVAGVGRGAAPPLPPGAWRTALSQRLPGYMIPALFVELPHLPRTANGKLDRAALLLRAREGGSVQVNLASPRDHIELTLYQIWQRLLLQPDIGIRDSFFDIGGSSISAIKMSHAIREAFGETLPIRDILLHPTIEELGGRLRQGASGRPPGNLIEFRAGEGRRRVVCVHPAGGTAFCYLSLAKALPEEYGVYGIQSPGVNPGETSLPTVEAMAEAYLRLIEPLLDGPLVLTGLSYGGLIAHEMGRRLASAGHTELSVVLLDTQGTDDPAQRALIEPVEMAEFREKLVKFNGMYPGIDDQQIDQYFHIYNHNRLTMRDYPAPSSAARLVLLQAVGDGPDTDHLRAVRAFWHRRADAELLVEQVPCDHWEMLETAEVRRVAALISSELARFPVSRPLPSAARRTGAALAQES</sequence>
<dbReference type="InterPro" id="IPR029058">
    <property type="entry name" value="AB_hydrolase_fold"/>
</dbReference>
<dbReference type="InterPro" id="IPR045851">
    <property type="entry name" value="AMP-bd_C_sf"/>
</dbReference>
<dbReference type="InterPro" id="IPR001031">
    <property type="entry name" value="Thioesterase"/>
</dbReference>
<dbReference type="Gene3D" id="3.30.300.30">
    <property type="match status" value="1"/>
</dbReference>
<dbReference type="Gene3D" id="3.40.50.1820">
    <property type="entry name" value="alpha/beta hydrolase"/>
    <property type="match status" value="1"/>
</dbReference>
<dbReference type="Gene3D" id="3.30.559.10">
    <property type="entry name" value="Chloramphenicol acetyltransferase-like domain"/>
    <property type="match status" value="1"/>
</dbReference>
<dbReference type="Gene3D" id="1.10.1200.10">
    <property type="entry name" value="ACP-like"/>
    <property type="match status" value="1"/>
</dbReference>
<dbReference type="CDD" id="cd19531">
    <property type="entry name" value="LCL_NRPS-like"/>
    <property type="match status" value="1"/>
</dbReference>
<dbReference type="Gene3D" id="3.30.559.30">
    <property type="entry name" value="Nonribosomal peptide synthetase, condensation domain"/>
    <property type="match status" value="1"/>
</dbReference>
<accession>A0ABW7R766</accession>